<protein>
    <submittedName>
        <fullName evidence="1">Murein L,D-transpeptidase catalytic domain family protein</fullName>
    </submittedName>
</protein>
<dbReference type="PANTHER" id="PTHR38477:SF1">
    <property type="entry name" value="MUREIN L,D-TRANSPEPTIDASE CATALYTIC DOMAIN FAMILY PROTEIN"/>
    <property type="match status" value="1"/>
</dbReference>
<dbReference type="Proteomes" id="UP000502502">
    <property type="component" value="Chromosome"/>
</dbReference>
<evidence type="ECO:0000313" key="2">
    <source>
        <dbReference type="Proteomes" id="UP000502502"/>
    </source>
</evidence>
<dbReference type="PANTHER" id="PTHR38477">
    <property type="entry name" value="HYPOTHETICAL EXPORTED PROTEIN"/>
    <property type="match status" value="1"/>
</dbReference>
<proteinExistence type="predicted"/>
<gene>
    <name evidence="1" type="ORF">G7078_00010</name>
</gene>
<sequence length="232" mass="25047">MSNGAMMTLSRREMLRWGAVGASVAVASSAAGAALPSLVFNPPQPPVGPLAPAPSMMPAPPQIPGVNPALLQRAKAALDAHRIAARDFIGIADFSRPSNDERFHVVDLRNGQVESFRVAHGSGSDPHHNGYCERFSNDFGSYATSNGTYTTGEYYHGKYGLSLKTRGLDWTNNNAEPRAIVIHNAWYAEPEMIAQHGKLGRSQGCFAFSRADQYKVMSKLAGGRMIFADRLA</sequence>
<evidence type="ECO:0000313" key="1">
    <source>
        <dbReference type="EMBL" id="QIL01337.1"/>
    </source>
</evidence>
<dbReference type="KEGG" id="ssin:G7078_00010"/>
<dbReference type="RefSeq" id="WP_166091727.1">
    <property type="nucleotide sequence ID" value="NZ_CP049871.1"/>
</dbReference>
<reference evidence="1 2" key="1">
    <citation type="submission" date="2020-03" db="EMBL/GenBank/DDBJ databases">
        <title>Sphingomonas sp. nov., isolated from fish.</title>
        <authorList>
            <person name="Hyun D.-W."/>
            <person name="Bae J.-W."/>
        </authorList>
    </citation>
    <scope>NUCLEOTIDE SEQUENCE [LARGE SCALE GENOMIC DNA]</scope>
    <source>
        <strain evidence="1 2">HDW15C</strain>
    </source>
</reference>
<keyword evidence="2" id="KW-1185">Reference proteome</keyword>
<organism evidence="1 2">
    <name type="scientific">Sphingomonas sinipercae</name>
    <dbReference type="NCBI Taxonomy" id="2714944"/>
    <lineage>
        <taxon>Bacteria</taxon>
        <taxon>Pseudomonadati</taxon>
        <taxon>Pseudomonadota</taxon>
        <taxon>Alphaproteobacteria</taxon>
        <taxon>Sphingomonadales</taxon>
        <taxon>Sphingomonadaceae</taxon>
        <taxon>Sphingomonas</taxon>
    </lineage>
</organism>
<dbReference type="AlphaFoldDB" id="A0A6G7ZK18"/>
<accession>A0A6G7ZK18</accession>
<dbReference type="Pfam" id="PF13645">
    <property type="entry name" value="YkuD_2"/>
    <property type="match status" value="1"/>
</dbReference>
<dbReference type="InterPro" id="IPR032676">
    <property type="entry name" value="YkuD_2"/>
</dbReference>
<dbReference type="InterPro" id="IPR006311">
    <property type="entry name" value="TAT_signal"/>
</dbReference>
<dbReference type="EMBL" id="CP049871">
    <property type="protein sequence ID" value="QIL01337.1"/>
    <property type="molecule type" value="Genomic_DNA"/>
</dbReference>
<name>A0A6G7ZK18_9SPHN</name>
<dbReference type="PROSITE" id="PS51318">
    <property type="entry name" value="TAT"/>
    <property type="match status" value="1"/>
</dbReference>